<proteinExistence type="predicted"/>
<accession>A0A9X9LHG2</accession>
<dbReference type="AlphaFoldDB" id="A0A9X9LHG2"/>
<name>A0A9X9LHG2_GULGU</name>
<dbReference type="Proteomes" id="UP000269945">
    <property type="component" value="Unassembled WGS sequence"/>
</dbReference>
<reference evidence="1 2" key="1">
    <citation type="submission" date="2018-10" db="EMBL/GenBank/DDBJ databases">
        <authorList>
            <person name="Ekblom R."/>
            <person name="Jareborg N."/>
        </authorList>
    </citation>
    <scope>NUCLEOTIDE SEQUENCE [LARGE SCALE GENOMIC DNA]</scope>
    <source>
        <tissue evidence="1">Muscle</tissue>
    </source>
</reference>
<evidence type="ECO:0000313" key="1">
    <source>
        <dbReference type="EMBL" id="VCW68281.1"/>
    </source>
</evidence>
<gene>
    <name evidence="1" type="ORF">BN2614_LOCUS2</name>
</gene>
<comment type="caution">
    <text evidence="1">The sequence shown here is derived from an EMBL/GenBank/DDBJ whole genome shotgun (WGS) entry which is preliminary data.</text>
</comment>
<dbReference type="EMBL" id="CYRY02003692">
    <property type="protein sequence ID" value="VCW68281.1"/>
    <property type="molecule type" value="Genomic_DNA"/>
</dbReference>
<organism evidence="1 2">
    <name type="scientific">Gulo gulo</name>
    <name type="common">Wolverine</name>
    <name type="synonym">Gluton</name>
    <dbReference type="NCBI Taxonomy" id="48420"/>
    <lineage>
        <taxon>Eukaryota</taxon>
        <taxon>Metazoa</taxon>
        <taxon>Chordata</taxon>
        <taxon>Craniata</taxon>
        <taxon>Vertebrata</taxon>
        <taxon>Euteleostomi</taxon>
        <taxon>Mammalia</taxon>
        <taxon>Eutheria</taxon>
        <taxon>Laurasiatheria</taxon>
        <taxon>Carnivora</taxon>
        <taxon>Caniformia</taxon>
        <taxon>Musteloidea</taxon>
        <taxon>Mustelidae</taxon>
        <taxon>Guloninae</taxon>
        <taxon>Gulo</taxon>
    </lineage>
</organism>
<evidence type="ECO:0000313" key="2">
    <source>
        <dbReference type="Proteomes" id="UP000269945"/>
    </source>
</evidence>
<sequence length="44" mass="4501">MLSSAGCLIYENLTLGHLEAAARTLPAGGQALGPGPEHSQEPEL</sequence>
<keyword evidence="2" id="KW-1185">Reference proteome</keyword>
<protein>
    <submittedName>
        <fullName evidence="1">Uncharacterized protein</fullName>
    </submittedName>
</protein>